<evidence type="ECO:0000313" key="2">
    <source>
        <dbReference type="Proteomes" id="UP000461288"/>
    </source>
</evidence>
<accession>A0A7X3H3N1</accession>
<dbReference type="AlphaFoldDB" id="A0A7X3H3N1"/>
<dbReference type="RefSeq" id="WP_160479692.1">
    <property type="nucleotide sequence ID" value="NZ_WTFN01000003.1"/>
</dbReference>
<gene>
    <name evidence="1" type="ORF">GO594_02175</name>
</gene>
<organism evidence="1 2">
    <name type="scientific">Metapseudomonas otitidis</name>
    <dbReference type="NCBI Taxonomy" id="319939"/>
    <lineage>
        <taxon>Bacteria</taxon>
        <taxon>Pseudomonadati</taxon>
        <taxon>Pseudomonadota</taxon>
        <taxon>Gammaproteobacteria</taxon>
        <taxon>Pseudomonadales</taxon>
        <taxon>Pseudomonadaceae</taxon>
        <taxon>Metapseudomonas</taxon>
    </lineage>
</organism>
<dbReference type="Proteomes" id="UP000461288">
    <property type="component" value="Unassembled WGS sequence"/>
</dbReference>
<evidence type="ECO:0000313" key="1">
    <source>
        <dbReference type="EMBL" id="MWK54774.1"/>
    </source>
</evidence>
<sequence length="127" mass="14227">MTWFVVSIASTIELLVSPQEEYPIYEDYYLFEAHSEVELQEKIKSTMQIIDSAGECTYQGSPAKQKCLGTRKVRSIYNPPPSDLDSSPPSDGTELSHSFFIASSLKDVEDFAQGKSVFLKCVDDSEE</sequence>
<dbReference type="EMBL" id="WTFN01000003">
    <property type="protein sequence ID" value="MWK54774.1"/>
    <property type="molecule type" value="Genomic_DNA"/>
</dbReference>
<comment type="caution">
    <text evidence="1">The sequence shown here is derived from an EMBL/GenBank/DDBJ whole genome shotgun (WGS) entry which is preliminary data.</text>
</comment>
<proteinExistence type="predicted"/>
<name>A0A7X3H3N1_9GAMM</name>
<reference evidence="1 2" key="1">
    <citation type="submission" date="2019-12" db="EMBL/GenBank/DDBJ databases">
        <title>Draft genome sequence of Pseudomonas otitidis recovered from a chicken carcass.</title>
        <authorList>
            <person name="Vieira T.R."/>
            <person name="Oliviera E.F.C."/>
            <person name="Silva N.M.V."/>
            <person name="Sambrano G.E."/>
            <person name="Cibulski S.P."/>
            <person name="Cardoso M.R.I."/>
        </authorList>
    </citation>
    <scope>NUCLEOTIDE SEQUENCE [LARGE SCALE GENOMIC DNA]</scope>
    <source>
        <strain evidence="1 2">25_K</strain>
    </source>
</reference>
<protein>
    <submittedName>
        <fullName evidence="1">Uncharacterized protein</fullName>
    </submittedName>
</protein>